<evidence type="ECO:0000313" key="7">
    <source>
        <dbReference type="EMBL" id="AIE87644.1"/>
    </source>
</evidence>
<comment type="similarity">
    <text evidence="1">Belongs to the glycosyltransferase 2 family.</text>
</comment>
<dbReference type="InterPro" id="IPR011330">
    <property type="entry name" value="Glyco_hydro/deAcase_b/a-brl"/>
</dbReference>
<dbReference type="PANTHER" id="PTHR43630">
    <property type="entry name" value="POLY-BETA-1,6-N-ACETYL-D-GLUCOSAMINE SYNTHASE"/>
    <property type="match status" value="1"/>
</dbReference>
<evidence type="ECO:0000256" key="4">
    <source>
        <dbReference type="SAM" id="Phobius"/>
    </source>
</evidence>
<dbReference type="RefSeq" id="WP_158409318.1">
    <property type="nucleotide sequence ID" value="NZ_CP007139.1"/>
</dbReference>
<proteinExistence type="inferred from homology"/>
<dbReference type="Gene3D" id="3.90.550.10">
    <property type="entry name" value="Spore Coat Polysaccharide Biosynthesis Protein SpsA, Chain A"/>
    <property type="match status" value="1"/>
</dbReference>
<keyword evidence="3 7" id="KW-0808">Transferase</keyword>
<organism evidence="7 8">
    <name type="scientific">Fimbriimonas ginsengisoli Gsoil 348</name>
    <dbReference type="NCBI Taxonomy" id="661478"/>
    <lineage>
        <taxon>Bacteria</taxon>
        <taxon>Bacillati</taxon>
        <taxon>Armatimonadota</taxon>
        <taxon>Fimbriimonadia</taxon>
        <taxon>Fimbriimonadales</taxon>
        <taxon>Fimbriimonadaceae</taxon>
        <taxon>Fimbriimonas</taxon>
    </lineage>
</organism>
<dbReference type="SUPFAM" id="SSF88713">
    <property type="entry name" value="Glycoside hydrolase/deacetylase"/>
    <property type="match status" value="1"/>
</dbReference>
<dbReference type="Gene3D" id="3.20.20.80">
    <property type="entry name" value="Glycosidases"/>
    <property type="match status" value="1"/>
</dbReference>
<dbReference type="KEGG" id="fgi:OP10G_4276"/>
<dbReference type="eggNOG" id="COG0726">
    <property type="taxonomic scope" value="Bacteria"/>
</dbReference>
<feature type="transmembrane region" description="Helical" evidence="4">
    <location>
        <begin position="646"/>
        <end position="670"/>
    </location>
</feature>
<dbReference type="PROSITE" id="PS51677">
    <property type="entry name" value="NODB"/>
    <property type="match status" value="1"/>
</dbReference>
<dbReference type="GO" id="GO:0008061">
    <property type="term" value="F:chitin binding"/>
    <property type="evidence" value="ECO:0007669"/>
    <property type="project" value="InterPro"/>
</dbReference>
<dbReference type="InterPro" id="IPR029044">
    <property type="entry name" value="Nucleotide-diphossugar_trans"/>
</dbReference>
<evidence type="ECO:0000259" key="5">
    <source>
        <dbReference type="PROSITE" id="PS51677"/>
    </source>
</evidence>
<dbReference type="SUPFAM" id="SSF51445">
    <property type="entry name" value="(Trans)glycosidases"/>
    <property type="match status" value="1"/>
</dbReference>
<dbReference type="PROSITE" id="PS51910">
    <property type="entry name" value="GH18_2"/>
    <property type="match status" value="1"/>
</dbReference>
<dbReference type="GO" id="GO:0005975">
    <property type="term" value="P:carbohydrate metabolic process"/>
    <property type="evidence" value="ECO:0007669"/>
    <property type="project" value="InterPro"/>
</dbReference>
<dbReference type="PANTHER" id="PTHR43630:SF1">
    <property type="entry name" value="POLY-BETA-1,6-N-ACETYL-D-GLUCOSAMINE SYNTHASE"/>
    <property type="match status" value="1"/>
</dbReference>
<dbReference type="AlphaFoldDB" id="A0A068NYY7"/>
<dbReference type="HOGENOM" id="CLU_009182_0_0_0"/>
<feature type="transmembrane region" description="Helical" evidence="4">
    <location>
        <begin position="924"/>
        <end position="944"/>
    </location>
</feature>
<dbReference type="InterPro" id="IPR011583">
    <property type="entry name" value="Chitinase_II/V-like_cat"/>
</dbReference>
<gene>
    <name evidence="7" type="ORF">OP10G_4276</name>
</gene>
<dbReference type="EMBL" id="CP007139">
    <property type="protein sequence ID" value="AIE87644.1"/>
    <property type="molecule type" value="Genomic_DNA"/>
</dbReference>
<dbReference type="Gene3D" id="3.10.50.10">
    <property type="match status" value="1"/>
</dbReference>
<keyword evidence="2" id="KW-0328">Glycosyltransferase</keyword>
<dbReference type="GO" id="GO:0016757">
    <property type="term" value="F:glycosyltransferase activity"/>
    <property type="evidence" value="ECO:0007669"/>
    <property type="project" value="UniProtKB-KW"/>
</dbReference>
<dbReference type="Pfam" id="PF01522">
    <property type="entry name" value="Polysacc_deac_1"/>
    <property type="match status" value="1"/>
</dbReference>
<sequence length="1059" mass="116640">MAVASPAGQIVAAFYAPWQEAGLNSLRAYGKNLTHLIPAWLHLNAAGELDTSDFDLDQNPLNSQVIASARDQGVRIMPLLSNSRSDSFDPKSAGILLQSAERQQAMSEQLRDWLVSNRFQGLNIDFENLKDVDQARLPGFLALLSRTLKADGLELTVSVDADTDPDVVKEMVPACDWLVLMAYDEHAETTGAGPIASIDWAEKVLDKTLKVVPADKLVLGIGSYAYDWQKGQAAQSISYQEALSIAAGYRDGEKPADVIDFDPNSLNSTFEYADDDGKTHEIWMLDAGSAFNQWSDARDLGLRGASVWALGMEDPGLWSFLNRRSPERAPQVSAMTQVSFPYGVDHVGKGEILKVLQHPTVGQREFEVDKETGLVTDMNYLRYPFPYVIQHSGYNAATKMKLALTFDDGPDGEYTGPILDELKRLGVKATFFVVGRNVEARPDLLRRIYAEGHEVGSHTFFHPDLGMVSPRRAALELNATQRSIQSVIGHSTTLFRPPFNADSEPQAPAEVEPVNIADRMGYVTVGEKVDPQDWNLDVPTGHGATRTKTADDIATSIIHAVHTDADKHEEGNIILLHDAGGPRDATVAALRKFVPELESEGYQFVAVSQLMGKTRDEVMPGLTTGDRLAIWFDGLVLSSVFRVDSLLASGFVLAIGLGLLRILFVVPLALRHRKAQSLLTFDDAYQPKVAVLIAAFNEEKVIRRTVESALASAYPSVQVIVVDDGSTDGTYAAVAELESPHVLVVHQENGGKASALNHALHLTDAEVVLCIDADTQIHPKAMARLVRHFRDPKVAAVAGNVRVGNVHNILTEWQAMEYTTTQNLDRSAYAQLNAITVVPGAIGAWRREAVLAVGGYTTDTLAEDMDLTWRLRRAEYRLDTDPTALAYTEAPDTFRSFFKQRFRWTFGTLQCLFKHRRALGRHGWFGALALPTLWLFQVVFQGLAPLVDIQVVYSLIAWVASRFGDSGESAHTAAAGATAALIQVLALYALFFGVELFSGFLAYRLEKQSTRPLRWLFLQRCAYRQVMYGVVYRSLVRALAGRREGWGKLERKGTVTVSS</sequence>
<dbReference type="GO" id="GO:0016810">
    <property type="term" value="F:hydrolase activity, acting on carbon-nitrogen (but not peptide) bonds"/>
    <property type="evidence" value="ECO:0007669"/>
    <property type="project" value="InterPro"/>
</dbReference>
<feature type="domain" description="NodB homology" evidence="5">
    <location>
        <begin position="400"/>
        <end position="605"/>
    </location>
</feature>
<evidence type="ECO:0000259" key="6">
    <source>
        <dbReference type="PROSITE" id="PS51910"/>
    </source>
</evidence>
<dbReference type="InterPro" id="IPR029070">
    <property type="entry name" value="Chitinase_insertion_sf"/>
</dbReference>
<name>A0A068NYY7_FIMGI</name>
<dbReference type="InterPro" id="IPR001223">
    <property type="entry name" value="Glyco_hydro18_cat"/>
</dbReference>
<feature type="transmembrane region" description="Helical" evidence="4">
    <location>
        <begin position="980"/>
        <end position="1003"/>
    </location>
</feature>
<feature type="domain" description="GH18" evidence="6">
    <location>
        <begin position="9"/>
        <end position="328"/>
    </location>
</feature>
<protein>
    <submittedName>
        <fullName evidence="7">Glycosyl transferase family 2</fullName>
    </submittedName>
</protein>
<dbReference type="SUPFAM" id="SSF53448">
    <property type="entry name" value="Nucleotide-diphospho-sugar transferases"/>
    <property type="match status" value="1"/>
</dbReference>
<keyword evidence="4" id="KW-0812">Transmembrane</keyword>
<keyword evidence="8" id="KW-1185">Reference proteome</keyword>
<accession>A0A068NYY7</accession>
<evidence type="ECO:0000256" key="1">
    <source>
        <dbReference type="ARBA" id="ARBA00006739"/>
    </source>
</evidence>
<evidence type="ECO:0000256" key="3">
    <source>
        <dbReference type="ARBA" id="ARBA00022679"/>
    </source>
</evidence>
<dbReference type="Proteomes" id="UP000027982">
    <property type="component" value="Chromosome"/>
</dbReference>
<evidence type="ECO:0000256" key="2">
    <source>
        <dbReference type="ARBA" id="ARBA00022676"/>
    </source>
</evidence>
<dbReference type="InterPro" id="IPR002509">
    <property type="entry name" value="NODB_dom"/>
</dbReference>
<evidence type="ECO:0000313" key="8">
    <source>
        <dbReference type="Proteomes" id="UP000027982"/>
    </source>
</evidence>
<dbReference type="SMART" id="SM00636">
    <property type="entry name" value="Glyco_18"/>
    <property type="match status" value="1"/>
</dbReference>
<dbReference type="OrthoDB" id="5352625at2"/>
<dbReference type="Pfam" id="PF00704">
    <property type="entry name" value="Glyco_hydro_18"/>
    <property type="match status" value="1"/>
</dbReference>
<dbReference type="Gene3D" id="3.20.20.370">
    <property type="entry name" value="Glycoside hydrolase/deacetylase"/>
    <property type="match status" value="1"/>
</dbReference>
<reference evidence="7 8" key="1">
    <citation type="journal article" date="2014" name="PLoS ONE">
        <title>The first complete genome sequence of the class fimbriimonadia in the phylum armatimonadetes.</title>
        <authorList>
            <person name="Hu Z.Y."/>
            <person name="Wang Y.Z."/>
            <person name="Im W.T."/>
            <person name="Wang S.Y."/>
            <person name="Zhao G.P."/>
            <person name="Zheng H.J."/>
            <person name="Quan Z.X."/>
        </authorList>
    </citation>
    <scope>NUCLEOTIDE SEQUENCE [LARGE SCALE GENOMIC DNA]</scope>
    <source>
        <strain evidence="7">Gsoil 348</strain>
    </source>
</reference>
<dbReference type="STRING" id="661478.OP10G_4276"/>
<keyword evidence="4" id="KW-1133">Transmembrane helix</keyword>
<dbReference type="CDD" id="cd06423">
    <property type="entry name" value="CESA_like"/>
    <property type="match status" value="1"/>
</dbReference>
<dbReference type="Pfam" id="PF13641">
    <property type="entry name" value="Glyco_tranf_2_3"/>
    <property type="match status" value="1"/>
</dbReference>
<dbReference type="eggNOG" id="COG3858">
    <property type="taxonomic scope" value="Bacteria"/>
</dbReference>
<dbReference type="InterPro" id="IPR017853">
    <property type="entry name" value="GH"/>
</dbReference>
<keyword evidence="4" id="KW-0472">Membrane</keyword>
<dbReference type="eggNOG" id="COG1215">
    <property type="taxonomic scope" value="Bacteria"/>
</dbReference>